<dbReference type="Proteomes" id="UP000649617">
    <property type="component" value="Unassembled WGS sequence"/>
</dbReference>
<protein>
    <submittedName>
        <fullName evidence="1">Uncharacterized protein</fullName>
    </submittedName>
</protein>
<gene>
    <name evidence="1" type="ORF">SPIL2461_LOCUS17517</name>
</gene>
<dbReference type="AlphaFoldDB" id="A0A812W1A2"/>
<comment type="caution">
    <text evidence="1">The sequence shown here is derived from an EMBL/GenBank/DDBJ whole genome shotgun (WGS) entry which is preliminary data.</text>
</comment>
<proteinExistence type="predicted"/>
<keyword evidence="2" id="KW-1185">Reference proteome</keyword>
<dbReference type="EMBL" id="CAJNIZ010043210">
    <property type="protein sequence ID" value="CAE7653785.1"/>
    <property type="molecule type" value="Genomic_DNA"/>
</dbReference>
<name>A0A812W1A2_SYMPI</name>
<evidence type="ECO:0000313" key="1">
    <source>
        <dbReference type="EMBL" id="CAE7653785.1"/>
    </source>
</evidence>
<accession>A0A812W1A2</accession>
<evidence type="ECO:0000313" key="2">
    <source>
        <dbReference type="Proteomes" id="UP000649617"/>
    </source>
</evidence>
<feature type="non-terminal residue" evidence="1">
    <location>
        <position position="1"/>
    </location>
</feature>
<organism evidence="1 2">
    <name type="scientific">Symbiodinium pilosum</name>
    <name type="common">Dinoflagellate</name>
    <dbReference type="NCBI Taxonomy" id="2952"/>
    <lineage>
        <taxon>Eukaryota</taxon>
        <taxon>Sar</taxon>
        <taxon>Alveolata</taxon>
        <taxon>Dinophyceae</taxon>
        <taxon>Suessiales</taxon>
        <taxon>Symbiodiniaceae</taxon>
        <taxon>Symbiodinium</taxon>
    </lineage>
</organism>
<reference evidence="1" key="1">
    <citation type="submission" date="2021-02" db="EMBL/GenBank/DDBJ databases">
        <authorList>
            <person name="Dougan E. K."/>
            <person name="Rhodes N."/>
            <person name="Thang M."/>
            <person name="Chan C."/>
        </authorList>
    </citation>
    <scope>NUCLEOTIDE SEQUENCE</scope>
</reference>
<sequence>CDIVHLYLHQLYSRRRGKQESHCLPRRTSSGRKYPHRQLQLLLRKCHVIPELQE</sequence>
<feature type="non-terminal residue" evidence="1">
    <location>
        <position position="54"/>
    </location>
</feature>